<evidence type="ECO:0000313" key="1">
    <source>
        <dbReference type="EMBL" id="TFE37340.1"/>
    </source>
</evidence>
<dbReference type="GeneID" id="97309387"/>
<sequence length="106" mass="11787">MESSFIADLSASNMHLPENVLTLMTKLISKGHTSGGEKMLLTGKDLTDMDITDQELTDARDLQIPRLNSSMDEINAPNRVTPFFSQFERYLGSDDVVVTLGWNLVP</sequence>
<gene>
    <name evidence="1" type="ORF">E2553_38265</name>
</gene>
<protein>
    <submittedName>
        <fullName evidence="1">Uncharacterized protein</fullName>
    </submittedName>
</protein>
<dbReference type="Proteomes" id="UP000297385">
    <property type="component" value="Unassembled WGS sequence"/>
</dbReference>
<comment type="caution">
    <text evidence="1">The sequence shown here is derived from an EMBL/GenBank/DDBJ whole genome shotgun (WGS) entry which is preliminary data.</text>
</comment>
<reference evidence="1 2" key="1">
    <citation type="submission" date="2019-03" db="EMBL/GenBank/DDBJ databases">
        <title>Complete Genome Sequence of Paraburkholderia dipogonis ICMP 19430T, a Nitrogen-fixing Symbiont of the South African Invasive Legume Dipogon lignosus in New Zealand.</title>
        <authorList>
            <person name="De Meyer S.E."/>
        </authorList>
    </citation>
    <scope>NUCLEOTIDE SEQUENCE [LARGE SCALE GENOMIC DNA]</scope>
    <source>
        <strain evidence="1 2">ICMP 19430</strain>
    </source>
</reference>
<dbReference type="AlphaFoldDB" id="A0A4Y8MIN6"/>
<dbReference type="EMBL" id="SNVI01000005">
    <property type="protein sequence ID" value="TFE37340.1"/>
    <property type="molecule type" value="Genomic_DNA"/>
</dbReference>
<name>A0A4Y8MIN6_9BURK</name>
<accession>A0A4Y8MIN6</accession>
<dbReference type="RefSeq" id="WP_134465869.1">
    <property type="nucleotide sequence ID" value="NZ_JBHMFL010000022.1"/>
</dbReference>
<organism evidence="1 2">
    <name type="scientific">Paraburkholderia dipogonis</name>
    <dbReference type="NCBI Taxonomy" id="1211383"/>
    <lineage>
        <taxon>Bacteria</taxon>
        <taxon>Pseudomonadati</taxon>
        <taxon>Pseudomonadota</taxon>
        <taxon>Betaproteobacteria</taxon>
        <taxon>Burkholderiales</taxon>
        <taxon>Burkholderiaceae</taxon>
        <taxon>Paraburkholderia</taxon>
    </lineage>
</organism>
<evidence type="ECO:0000313" key="2">
    <source>
        <dbReference type="Proteomes" id="UP000297385"/>
    </source>
</evidence>
<proteinExistence type="predicted"/>